<dbReference type="InterPro" id="IPR050491">
    <property type="entry name" value="AmpC-like"/>
</dbReference>
<name>A0ABV6MVE9_9PSEU</name>
<evidence type="ECO:0000259" key="1">
    <source>
        <dbReference type="Pfam" id="PF00144"/>
    </source>
</evidence>
<protein>
    <submittedName>
        <fullName evidence="2">Serine hydrolase domain-containing protein</fullName>
        <ecNumber evidence="2">3.-.-.-</ecNumber>
    </submittedName>
</protein>
<dbReference type="GO" id="GO:0016787">
    <property type="term" value="F:hydrolase activity"/>
    <property type="evidence" value="ECO:0007669"/>
    <property type="project" value="UniProtKB-KW"/>
</dbReference>
<dbReference type="PANTHER" id="PTHR46825:SF7">
    <property type="entry name" value="D-ALANYL-D-ALANINE CARBOXYPEPTIDASE"/>
    <property type="match status" value="1"/>
</dbReference>
<evidence type="ECO:0000313" key="2">
    <source>
        <dbReference type="EMBL" id="MFC0544295.1"/>
    </source>
</evidence>
<dbReference type="InterPro" id="IPR012338">
    <property type="entry name" value="Beta-lactam/transpept-like"/>
</dbReference>
<dbReference type="Pfam" id="PF00144">
    <property type="entry name" value="Beta-lactamase"/>
    <property type="match status" value="1"/>
</dbReference>
<accession>A0ABV6MVE9</accession>
<sequence>MRWLHLVTAAAVTAGTVLCPPAESDLQRLTRDLLTAGAPGVIVRVDDGHGRPVEIAQQADWTKRDHRLDPDDEYRVGSNTKTMMATLVLQLVAADKLALTDPVEKWLPGQVPNGNAITLKMLLQHTSGLFDYTNDDRLLPSVLGKDPHPWTSQELLAIGVSNPPKFPPGTKWEYSNTNYVAIGAVLEHVTGHTIADLVRDRIARPLGLRHTYFATDGTWFGPHVRGYEPDAAHMPAEVPAEVRDLAGPQHDGHVDVSNNSPRWGGAAGAVVSNAEDWSRFYEALMGGKLLPAAQLAQLRDTVPVAGHGNGAGYGLGIDTVQLQCGTVWGHDGGIPGYLSEHFTDGTGRRTGSVLISTEFFSEFGAEPKLGAAFNTLVNAAVCAMFDKPVSADPS</sequence>
<feature type="domain" description="Beta-lactamase-related" evidence="1">
    <location>
        <begin position="59"/>
        <end position="354"/>
    </location>
</feature>
<dbReference type="RefSeq" id="WP_273935793.1">
    <property type="nucleotide sequence ID" value="NZ_CP097263.1"/>
</dbReference>
<keyword evidence="3" id="KW-1185">Reference proteome</keyword>
<dbReference type="Gene3D" id="3.40.710.10">
    <property type="entry name" value="DD-peptidase/beta-lactamase superfamily"/>
    <property type="match status" value="1"/>
</dbReference>
<dbReference type="EMBL" id="JBHLUD010000007">
    <property type="protein sequence ID" value="MFC0544295.1"/>
    <property type="molecule type" value="Genomic_DNA"/>
</dbReference>
<organism evidence="2 3">
    <name type="scientific">Kutzneria chonburiensis</name>
    <dbReference type="NCBI Taxonomy" id="1483604"/>
    <lineage>
        <taxon>Bacteria</taxon>
        <taxon>Bacillati</taxon>
        <taxon>Actinomycetota</taxon>
        <taxon>Actinomycetes</taxon>
        <taxon>Pseudonocardiales</taxon>
        <taxon>Pseudonocardiaceae</taxon>
        <taxon>Kutzneria</taxon>
    </lineage>
</organism>
<comment type="caution">
    <text evidence="2">The sequence shown here is derived from an EMBL/GenBank/DDBJ whole genome shotgun (WGS) entry which is preliminary data.</text>
</comment>
<dbReference type="InterPro" id="IPR001466">
    <property type="entry name" value="Beta-lactam-related"/>
</dbReference>
<dbReference type="PANTHER" id="PTHR46825">
    <property type="entry name" value="D-ALANYL-D-ALANINE-CARBOXYPEPTIDASE/ENDOPEPTIDASE AMPH"/>
    <property type="match status" value="1"/>
</dbReference>
<keyword evidence="2" id="KW-0378">Hydrolase</keyword>
<gene>
    <name evidence="2" type="ORF">ACFFH7_22515</name>
</gene>
<evidence type="ECO:0000313" key="3">
    <source>
        <dbReference type="Proteomes" id="UP001589810"/>
    </source>
</evidence>
<dbReference type="SUPFAM" id="SSF56601">
    <property type="entry name" value="beta-lactamase/transpeptidase-like"/>
    <property type="match status" value="1"/>
</dbReference>
<proteinExistence type="predicted"/>
<dbReference type="EC" id="3.-.-.-" evidence="2"/>
<reference evidence="2 3" key="1">
    <citation type="submission" date="2024-09" db="EMBL/GenBank/DDBJ databases">
        <authorList>
            <person name="Sun Q."/>
            <person name="Mori K."/>
        </authorList>
    </citation>
    <scope>NUCLEOTIDE SEQUENCE [LARGE SCALE GENOMIC DNA]</scope>
    <source>
        <strain evidence="2 3">TBRC 1432</strain>
    </source>
</reference>
<dbReference type="Proteomes" id="UP001589810">
    <property type="component" value="Unassembled WGS sequence"/>
</dbReference>